<comment type="cofactor">
    <cofactor evidence="8">
        <name>FMN</name>
        <dbReference type="ChEBI" id="CHEBI:58210"/>
    </cofactor>
    <text evidence="8">Binds 1 FMN per subunit.</text>
</comment>
<keyword evidence="5 7" id="KW-0560">Oxidoreductase</keyword>
<dbReference type="InterPro" id="IPR026021">
    <property type="entry name" value="YdjA-like"/>
</dbReference>
<evidence type="ECO:0000256" key="2">
    <source>
        <dbReference type="ARBA" id="ARBA00022630"/>
    </source>
</evidence>
<feature type="binding site" description="in other chain" evidence="8">
    <location>
        <begin position="13"/>
        <end position="15"/>
    </location>
    <ligand>
        <name>FMN</name>
        <dbReference type="ChEBI" id="CHEBI:58210"/>
        <note>ligand shared between dimeric partners</note>
    </ligand>
</feature>
<dbReference type="Gene3D" id="3.40.109.10">
    <property type="entry name" value="NADH Oxidase"/>
    <property type="match status" value="1"/>
</dbReference>
<feature type="domain" description="Nitroreductase" evidence="9">
    <location>
        <begin position="13"/>
        <end position="168"/>
    </location>
</feature>
<dbReference type="InterPro" id="IPR000415">
    <property type="entry name" value="Nitroreductase-like"/>
</dbReference>
<proteinExistence type="inferred from homology"/>
<evidence type="ECO:0000256" key="7">
    <source>
        <dbReference type="PIRNR" id="PIRNR000232"/>
    </source>
</evidence>
<evidence type="ECO:0000256" key="4">
    <source>
        <dbReference type="ARBA" id="ARBA00022857"/>
    </source>
</evidence>
<feature type="binding site" evidence="8">
    <location>
        <position position="44"/>
    </location>
    <ligand>
        <name>FMN</name>
        <dbReference type="ChEBI" id="CHEBI:58210"/>
        <note>ligand shared between dimeric partners</note>
    </ligand>
</feature>
<evidence type="ECO:0000313" key="11">
    <source>
        <dbReference type="Proteomes" id="UP001138709"/>
    </source>
</evidence>
<dbReference type="PIRSF" id="PIRSF000232">
    <property type="entry name" value="YdjA"/>
    <property type="match status" value="1"/>
</dbReference>
<dbReference type="Proteomes" id="UP001138709">
    <property type="component" value="Unassembled WGS sequence"/>
</dbReference>
<dbReference type="AlphaFoldDB" id="A0A9X9XKK0"/>
<keyword evidence="6 7" id="KW-0520">NAD</keyword>
<dbReference type="CDD" id="cd02135">
    <property type="entry name" value="YdjA-like"/>
    <property type="match status" value="1"/>
</dbReference>
<evidence type="ECO:0000256" key="1">
    <source>
        <dbReference type="ARBA" id="ARBA00007118"/>
    </source>
</evidence>
<evidence type="ECO:0000313" key="10">
    <source>
        <dbReference type="EMBL" id="MBR0684236.1"/>
    </source>
</evidence>
<feature type="binding site" evidence="8">
    <location>
        <position position="40"/>
    </location>
    <ligand>
        <name>FMN</name>
        <dbReference type="ChEBI" id="CHEBI:58210"/>
        <note>ligand shared between dimeric partners</note>
    </ligand>
</feature>
<gene>
    <name evidence="10" type="ORF">GXW74_27475</name>
</gene>
<keyword evidence="2 7" id="KW-0285">Flavoprotein</keyword>
<evidence type="ECO:0000256" key="3">
    <source>
        <dbReference type="ARBA" id="ARBA00022643"/>
    </source>
</evidence>
<evidence type="ECO:0000256" key="6">
    <source>
        <dbReference type="ARBA" id="ARBA00023027"/>
    </source>
</evidence>
<dbReference type="Pfam" id="PF00881">
    <property type="entry name" value="Nitroreductase"/>
    <property type="match status" value="1"/>
</dbReference>
<evidence type="ECO:0000256" key="8">
    <source>
        <dbReference type="PIRSR" id="PIRSR000232-1"/>
    </source>
</evidence>
<dbReference type="InterPro" id="IPR052530">
    <property type="entry name" value="NAD(P)H_nitroreductase"/>
</dbReference>
<keyword evidence="3 7" id="KW-0288">FMN</keyword>
<dbReference type="GO" id="GO:0016491">
    <property type="term" value="F:oxidoreductase activity"/>
    <property type="evidence" value="ECO:0007669"/>
    <property type="project" value="UniProtKB-UniRule"/>
</dbReference>
<organism evidence="10 11">
    <name type="scientific">Neoroseomonas eburnea</name>
    <dbReference type="NCBI Taxonomy" id="1346889"/>
    <lineage>
        <taxon>Bacteria</taxon>
        <taxon>Pseudomonadati</taxon>
        <taxon>Pseudomonadota</taxon>
        <taxon>Alphaproteobacteria</taxon>
        <taxon>Acetobacterales</taxon>
        <taxon>Acetobacteraceae</taxon>
        <taxon>Neoroseomonas</taxon>
    </lineage>
</organism>
<feature type="binding site" description="in other chain" evidence="8">
    <location>
        <begin position="138"/>
        <end position="140"/>
    </location>
    <ligand>
        <name>FMN</name>
        <dbReference type="ChEBI" id="CHEBI:58210"/>
        <note>ligand shared between dimeric partners</note>
    </ligand>
</feature>
<dbReference type="EC" id="1.-.-.-" evidence="7"/>
<comment type="similarity">
    <text evidence="1 7">Belongs to the nitroreductase family.</text>
</comment>
<reference evidence="10" key="1">
    <citation type="submission" date="2020-01" db="EMBL/GenBank/DDBJ databases">
        <authorList>
            <person name="Rat A."/>
        </authorList>
    </citation>
    <scope>NUCLEOTIDE SEQUENCE</scope>
    <source>
        <strain evidence="10">LMG 31228</strain>
    </source>
</reference>
<dbReference type="EMBL" id="JAAEDL010000065">
    <property type="protein sequence ID" value="MBR0684236.1"/>
    <property type="molecule type" value="Genomic_DNA"/>
</dbReference>
<dbReference type="PANTHER" id="PTHR43821:SF1">
    <property type="entry name" value="NAD(P)H NITROREDUCTASE YDJA-RELATED"/>
    <property type="match status" value="1"/>
</dbReference>
<comment type="caution">
    <text evidence="10">The sequence shown here is derived from an EMBL/GenBank/DDBJ whole genome shotgun (WGS) entry which is preliminary data.</text>
</comment>
<dbReference type="InterPro" id="IPR029479">
    <property type="entry name" value="Nitroreductase"/>
</dbReference>
<evidence type="ECO:0000259" key="9">
    <source>
        <dbReference type="Pfam" id="PF00881"/>
    </source>
</evidence>
<name>A0A9X9XKK0_9PROT</name>
<keyword evidence="4 7" id="KW-0521">NADP</keyword>
<evidence type="ECO:0000256" key="5">
    <source>
        <dbReference type="ARBA" id="ARBA00023002"/>
    </source>
</evidence>
<protein>
    <recommendedName>
        <fullName evidence="7">Putative NAD(P)H nitroreductase</fullName>
        <ecNumber evidence="7">1.-.-.-</ecNumber>
    </recommendedName>
</protein>
<accession>A0A9X9XKK0</accession>
<dbReference type="SUPFAM" id="SSF55469">
    <property type="entry name" value="FMN-dependent nitroreductase-like"/>
    <property type="match status" value="1"/>
</dbReference>
<sequence length="191" mass="20179">MSLPPALSALLDRASVSPSLLQAPGPDQGALHLAVAAALRAPDHGGLKPTRFVFIDGEARRAFGEILADSLARREPATPPERLEIERGKPLRAPLVVAAGAALRPGHRIPVWEQEATAAAGVMNFLNALDAQGFGSIWLSSGALRDTTVKAALGFAETDALLGWIYAGTPAVNRPRPVRPEPDAFCRSWTP</sequence>
<dbReference type="RefSeq" id="WP_211850093.1">
    <property type="nucleotide sequence ID" value="NZ_JAAEDL010000065.1"/>
</dbReference>
<reference evidence="10" key="2">
    <citation type="journal article" date="2021" name="Syst. Appl. Microbiol.">
        <title>Roseomonas hellenica sp. nov., isolated from roots of wild-growing Alkanna tinctoria.</title>
        <authorList>
            <person name="Rat A."/>
            <person name="Naranjo H.D."/>
            <person name="Lebbe L."/>
            <person name="Cnockaert M."/>
            <person name="Krigas N."/>
            <person name="Grigoriadou K."/>
            <person name="Maloupa E."/>
            <person name="Willems A."/>
        </authorList>
    </citation>
    <scope>NUCLEOTIDE SEQUENCE</scope>
    <source>
        <strain evidence="10">LMG 31228</strain>
    </source>
</reference>
<keyword evidence="11" id="KW-1185">Reference proteome</keyword>
<dbReference type="PANTHER" id="PTHR43821">
    <property type="entry name" value="NAD(P)H NITROREDUCTASE YDJA-RELATED"/>
    <property type="match status" value="1"/>
</dbReference>